<feature type="transmembrane region" description="Helical" evidence="8">
    <location>
        <begin position="249"/>
        <end position="271"/>
    </location>
</feature>
<dbReference type="VEuPathDB" id="AmoebaDB:EHI7A_025320"/>
<dbReference type="CDD" id="cd03388">
    <property type="entry name" value="PAP2_SPPase1"/>
    <property type="match status" value="1"/>
</dbReference>
<evidence type="ECO:0000256" key="1">
    <source>
        <dbReference type="ARBA" id="ARBA00004477"/>
    </source>
</evidence>
<dbReference type="AlphaFoldDB" id="C4M9S8"/>
<dbReference type="HOGENOM" id="CLU_774875_0_0_1"/>
<evidence type="ECO:0000256" key="3">
    <source>
        <dbReference type="ARBA" id="ARBA00022801"/>
    </source>
</evidence>
<evidence type="ECO:0000259" key="9">
    <source>
        <dbReference type="SMART" id="SM00014"/>
    </source>
</evidence>
<feature type="transmembrane region" description="Helical" evidence="8">
    <location>
        <begin position="132"/>
        <end position="152"/>
    </location>
</feature>
<feature type="transmembrane region" description="Helical" evidence="8">
    <location>
        <begin position="323"/>
        <end position="348"/>
    </location>
</feature>
<dbReference type="GO" id="GO:0042392">
    <property type="term" value="F:sphingosine-1-phosphate phosphatase activity"/>
    <property type="evidence" value="ECO:0000318"/>
    <property type="project" value="GO_Central"/>
</dbReference>
<dbReference type="GeneID" id="3403377"/>
<dbReference type="PANTHER" id="PTHR14969:SF28">
    <property type="entry name" value="DIHYDROSPHINGOSINE 1-PHOSPHATE PHOSPHATASE LCB3-RELATED"/>
    <property type="match status" value="1"/>
</dbReference>
<dbReference type="STRING" id="5759.C4M9S8"/>
<dbReference type="InterPro" id="IPR000326">
    <property type="entry name" value="PAP2/HPO"/>
</dbReference>
<dbReference type="OrthoDB" id="301434at2759"/>
<evidence type="ECO:0000313" key="10">
    <source>
        <dbReference type="EMBL" id="EAL43709.1"/>
    </source>
</evidence>
<reference evidence="10" key="1">
    <citation type="journal article" date="2005" name="Nature">
        <title>The genome of the protist parasite Entamoeba histolytica.</title>
        <authorList>
            <person name="Loftus B."/>
            <person name="Anderson I."/>
            <person name="Davies R."/>
            <person name="Alsmark U.C."/>
            <person name="Samuelson J."/>
            <person name="Amedeo P."/>
            <person name="Roncaglia P."/>
            <person name="Berriman M."/>
            <person name="Hirt R.P."/>
            <person name="Mann B.J."/>
            <person name="Nozaki T."/>
            <person name="Suh B."/>
            <person name="Pop M."/>
            <person name="Duchene M."/>
            <person name="Ackers J."/>
            <person name="Tannich E."/>
            <person name="Leippe M."/>
            <person name="Hofer M."/>
            <person name="Bruchhaus I."/>
            <person name="Willhoeft U."/>
            <person name="Bhattacharya A."/>
            <person name="Chillingworth T."/>
            <person name="Churcher C."/>
            <person name="Hance Z."/>
            <person name="Harris B."/>
            <person name="Harris D."/>
            <person name="Jagels K."/>
            <person name="Moule S."/>
            <person name="Mungall K."/>
            <person name="Ormond D."/>
            <person name="Squares R."/>
            <person name="Whitehead S."/>
            <person name="Quail M.A."/>
            <person name="Rabbinowitsch E."/>
            <person name="Norbertczak H."/>
            <person name="Price C."/>
            <person name="Wang Z."/>
            <person name="Guillen N."/>
            <person name="Gilchrist C."/>
            <person name="Stroup S.E."/>
            <person name="Bhattacharya S."/>
            <person name="Lohia A."/>
            <person name="Foster P.G."/>
            <person name="Sicheritz-Ponten T."/>
            <person name="Weber C."/>
            <person name="Singh U."/>
            <person name="Mukherjee C."/>
            <person name="El-Sayed N.M."/>
            <person name="Petri W.A.Jr."/>
            <person name="Clark C.G."/>
            <person name="Embley T.M."/>
            <person name="Barrell B."/>
            <person name="Fraser C.M."/>
            <person name="Hall N."/>
        </authorList>
    </citation>
    <scope>NUCLEOTIDE SEQUENCE [LARGE SCALE GENOMIC DNA]</scope>
    <source>
        <strain evidence="10">HM-1:IMSS</strain>
    </source>
</reference>
<evidence type="ECO:0000256" key="4">
    <source>
        <dbReference type="ARBA" id="ARBA00022824"/>
    </source>
</evidence>
<evidence type="ECO:0000256" key="7">
    <source>
        <dbReference type="ARBA" id="ARBA00038324"/>
    </source>
</evidence>
<evidence type="ECO:0000256" key="8">
    <source>
        <dbReference type="SAM" id="Phobius"/>
    </source>
</evidence>
<dbReference type="SMART" id="SM00014">
    <property type="entry name" value="acidPPc"/>
    <property type="match status" value="1"/>
</dbReference>
<accession>C4M9S8</accession>
<dbReference type="VEuPathDB" id="AmoebaDB:EHI_056630"/>
<evidence type="ECO:0000256" key="6">
    <source>
        <dbReference type="ARBA" id="ARBA00023136"/>
    </source>
</evidence>
<dbReference type="Gene3D" id="1.20.144.10">
    <property type="entry name" value="Phosphatidic acid phosphatase type 2/haloperoxidase"/>
    <property type="match status" value="1"/>
</dbReference>
<dbReference type="SUPFAM" id="SSF48317">
    <property type="entry name" value="Acid phosphatase/Vanadium-dependent haloperoxidase"/>
    <property type="match status" value="1"/>
</dbReference>
<evidence type="ECO:0000313" key="11">
    <source>
        <dbReference type="Proteomes" id="UP000001926"/>
    </source>
</evidence>
<feature type="domain" description="Phosphatidic acid phosphatase type 2/haloperoxidase" evidence="9">
    <location>
        <begin position="71"/>
        <end position="176"/>
    </location>
</feature>
<sequence>MIIAFTNLRNFLYRTVTKSMPGVQKLQKKKNKFLDLFFYVMTHLAGVGVYIAFVPTAWWLHPSEDSIYISNALILLIAITTYIGNFMKNLFACPRPSGVWQPLKELDFGLPSTHTMNAVANGIFLIMYLKPVWWVCILITIYVIIVALSRIYMGVHSPADVIVGALLGFVSIGFYIVFPDIPREWYFIPFFFFTQVILLSLHSLCFSQYTPCYWRSVVGFGFVFMNYVMEVFERHKVVKNMPPYSCTIHYPFLLLKAFCIGFVISGTGYFIHLGLYSLFIKCHKLLDWYSSNANKIRFHCHHDPLEFTPEMNHQRMIYAVEFFSYYIGGFILAALCKVVSPIVIQYYLPDFDEDESIPKKSVKQHVEIKNVGFHIDPNEKVNIDTISHRFATLSLNPKDKND</sequence>
<comment type="similarity">
    <text evidence="7">Belongs to the type 2 lipid phosphate phosphatase family.</text>
</comment>
<dbReference type="Pfam" id="PF01569">
    <property type="entry name" value="PAP2"/>
    <property type="match status" value="1"/>
</dbReference>
<evidence type="ECO:0000256" key="2">
    <source>
        <dbReference type="ARBA" id="ARBA00022692"/>
    </source>
</evidence>
<evidence type="ECO:0000256" key="5">
    <source>
        <dbReference type="ARBA" id="ARBA00022989"/>
    </source>
</evidence>
<feature type="transmembrane region" description="Helical" evidence="8">
    <location>
        <begin position="36"/>
        <end position="60"/>
    </location>
</feature>
<comment type="subcellular location">
    <subcellularLocation>
        <location evidence="1">Endoplasmic reticulum membrane</location>
        <topology evidence="1">Multi-pass membrane protein</topology>
    </subcellularLocation>
</comment>
<dbReference type="InParanoid" id="C4M9S8"/>
<feature type="transmembrane region" description="Helical" evidence="8">
    <location>
        <begin position="184"/>
        <end position="205"/>
    </location>
</feature>
<protein>
    <submittedName>
        <fullName evidence="10">Lipid phosphate phosphatase, putative</fullName>
    </submittedName>
</protein>
<keyword evidence="6 8" id="KW-0472">Membrane</keyword>
<keyword evidence="2 8" id="KW-0812">Transmembrane</keyword>
<dbReference type="VEuPathDB" id="AmoebaDB:EHI8A_048870"/>
<dbReference type="FunCoup" id="C4M9S8">
    <property type="interactions" value="86"/>
</dbReference>
<dbReference type="RefSeq" id="XP_649097.1">
    <property type="nucleotide sequence ID" value="XM_644005.1"/>
</dbReference>
<dbReference type="VEuPathDB" id="AmoebaDB:KM1_056610"/>
<name>C4M9S8_ENTH1</name>
<keyword evidence="3" id="KW-0378">Hydrolase</keyword>
<dbReference type="PANTHER" id="PTHR14969">
    <property type="entry name" value="SPHINGOSINE-1-PHOSPHATE PHOSPHOHYDROLASE"/>
    <property type="match status" value="1"/>
</dbReference>
<dbReference type="GO" id="GO:0046839">
    <property type="term" value="P:phospholipid dephosphorylation"/>
    <property type="evidence" value="ECO:0000318"/>
    <property type="project" value="GO_Central"/>
</dbReference>
<reference evidence="10" key="2">
    <citation type="submission" date="2007-03" db="EMBL/GenBank/DDBJ databases">
        <authorList>
            <person name="Lorenzi H."/>
            <person name="Amedeo P."/>
            <person name="Inman J."/>
            <person name="Schobel S."/>
            <person name="Caler E."/>
        </authorList>
    </citation>
    <scope>GENOME REANNOTATION</scope>
    <source>
        <strain evidence="10">HM-1:IMSS</strain>
    </source>
</reference>
<keyword evidence="11" id="KW-1185">Reference proteome</keyword>
<dbReference type="VEuPathDB" id="AmoebaDB:EHI5A_049070"/>
<dbReference type="InterPro" id="IPR036938">
    <property type="entry name" value="PAP2/HPO_sf"/>
</dbReference>
<gene>
    <name evidence="10" type="ORF">EHI_056630</name>
</gene>
<keyword evidence="4" id="KW-0256">Endoplasmic reticulum</keyword>
<dbReference type="GO" id="GO:0005789">
    <property type="term" value="C:endoplasmic reticulum membrane"/>
    <property type="evidence" value="ECO:0000318"/>
    <property type="project" value="GO_Central"/>
</dbReference>
<dbReference type="KEGG" id="ehi:EHI_056630"/>
<dbReference type="EMBL" id="DS571423">
    <property type="protein sequence ID" value="EAL43709.1"/>
    <property type="molecule type" value="Genomic_DNA"/>
</dbReference>
<feature type="transmembrane region" description="Helical" evidence="8">
    <location>
        <begin position="66"/>
        <end position="87"/>
    </location>
</feature>
<dbReference type="OMA" id="CKAFATG"/>
<organism evidence="10 11">
    <name type="scientific">Entamoeba histolytica (strain ATCC 30459 / HM-1:IMSS / ABRM)</name>
    <dbReference type="NCBI Taxonomy" id="294381"/>
    <lineage>
        <taxon>Eukaryota</taxon>
        <taxon>Amoebozoa</taxon>
        <taxon>Evosea</taxon>
        <taxon>Archamoebae</taxon>
        <taxon>Mastigamoebida</taxon>
        <taxon>Entamoebidae</taxon>
        <taxon>Entamoeba</taxon>
    </lineage>
</organism>
<proteinExistence type="inferred from homology"/>
<dbReference type="Proteomes" id="UP000001926">
    <property type="component" value="Partially assembled WGS sequence"/>
</dbReference>
<feature type="transmembrane region" description="Helical" evidence="8">
    <location>
        <begin position="159"/>
        <end position="178"/>
    </location>
</feature>
<keyword evidence="5 8" id="KW-1133">Transmembrane helix</keyword>